<keyword evidence="2" id="KW-1185">Reference proteome</keyword>
<name>A0AAF0CAR1_9GAMM</name>
<dbReference type="EMBL" id="CP059733">
    <property type="protein sequence ID" value="WDE06811.1"/>
    <property type="molecule type" value="Genomic_DNA"/>
</dbReference>
<dbReference type="RefSeq" id="WP_044839149.1">
    <property type="nucleotide sequence ID" value="NZ_CP059733.1"/>
</dbReference>
<evidence type="ECO:0000313" key="1">
    <source>
        <dbReference type="EMBL" id="WDE06811.1"/>
    </source>
</evidence>
<reference evidence="1 2" key="1">
    <citation type="journal article" date="2015" name="Genome Announc.">
        <title>Draft Genome Sequences of Marine Isolates of Thalassomonas viridans and Thalassomonas actiniarum.</title>
        <authorList>
            <person name="Olonade I."/>
            <person name="van Zyl L.J."/>
            <person name="Trindade M."/>
        </authorList>
    </citation>
    <scope>NUCLEOTIDE SEQUENCE [LARGE SCALE GENOMIC DNA]</scope>
    <source>
        <strain evidence="1 2">XOM25</strain>
    </source>
</reference>
<dbReference type="KEGG" id="tvd:SG34_007890"/>
<proteinExistence type="predicted"/>
<protein>
    <submittedName>
        <fullName evidence="1">Uncharacterized protein</fullName>
    </submittedName>
</protein>
<organism evidence="1 2">
    <name type="scientific">Thalassomonas viridans</name>
    <dbReference type="NCBI Taxonomy" id="137584"/>
    <lineage>
        <taxon>Bacteria</taxon>
        <taxon>Pseudomonadati</taxon>
        <taxon>Pseudomonadota</taxon>
        <taxon>Gammaproteobacteria</taxon>
        <taxon>Alteromonadales</taxon>
        <taxon>Colwelliaceae</taxon>
        <taxon>Thalassomonas</taxon>
    </lineage>
</organism>
<accession>A0AAF0CAR1</accession>
<gene>
    <name evidence="1" type="ORF">SG34_007890</name>
</gene>
<evidence type="ECO:0000313" key="2">
    <source>
        <dbReference type="Proteomes" id="UP000032352"/>
    </source>
</evidence>
<dbReference type="Proteomes" id="UP000032352">
    <property type="component" value="Chromosome"/>
</dbReference>
<reference evidence="1 2" key="2">
    <citation type="journal article" date="2022" name="Mar. Drugs">
        <title>Bioassay-Guided Fractionation Leads to the Detection of Cholic Acid Generated by the Rare Thalassomonas sp.</title>
        <authorList>
            <person name="Pheiffer F."/>
            <person name="Schneider Y.K."/>
            <person name="Hansen E.H."/>
            <person name="Andersen J.H."/>
            <person name="Isaksson J."/>
            <person name="Busche T."/>
            <person name="R C."/>
            <person name="Kalinowski J."/>
            <person name="Zyl L.V."/>
            <person name="Trindade M."/>
        </authorList>
    </citation>
    <scope>NUCLEOTIDE SEQUENCE [LARGE SCALE GENOMIC DNA]</scope>
    <source>
        <strain evidence="1 2">XOM25</strain>
    </source>
</reference>
<dbReference type="AlphaFoldDB" id="A0AAF0CAR1"/>
<sequence length="125" mass="14056">MLKRAGYLSPTDFSVEEGFKMLALNRLDGYVMEKQVAEELIEKTRNQGKITALPLAFHISSFHLLLSHLFYRRDPDGAERLWNELRAVMPLSLRQPPPGGGNRIKAITAARGCPGDTFLILKVSF</sequence>